<feature type="transmembrane region" description="Helical" evidence="7">
    <location>
        <begin position="328"/>
        <end position="348"/>
    </location>
</feature>
<evidence type="ECO:0000256" key="2">
    <source>
        <dbReference type="ARBA" id="ARBA00022448"/>
    </source>
</evidence>
<dbReference type="InterPro" id="IPR036259">
    <property type="entry name" value="MFS_trans_sf"/>
</dbReference>
<evidence type="ECO:0000256" key="5">
    <source>
        <dbReference type="ARBA" id="ARBA00022989"/>
    </source>
</evidence>
<accession>H5X134</accession>
<feature type="transmembrane region" description="Helical" evidence="7">
    <location>
        <begin position="293"/>
        <end position="316"/>
    </location>
</feature>
<keyword evidence="5 7" id="KW-1133">Transmembrane helix</keyword>
<dbReference type="Pfam" id="PF07690">
    <property type="entry name" value="MFS_1"/>
    <property type="match status" value="1"/>
</dbReference>
<dbReference type="RefSeq" id="WP_009156471.1">
    <property type="nucleotide sequence ID" value="NZ_CM001439.1"/>
</dbReference>
<keyword evidence="6 7" id="KW-0472">Membrane</keyword>
<sequence length="466" mass="46315">MAEVVAHRRSAGGRRLAFALLACVQVTLIAAITVLTVALPAVQADLGVDDAGLVLASSAYGVAFGGLLLFGGRIADLVGHRRSLTAGMAAFALACLAAALAPGAWALIAARFGQGAGAALAAPAAMALLGPVFLDPARRARAVAFWGVLASVGATLGNVVAGVVLTWASWRWVFVLPAVVSVVVLVSAPRLIPAGSPPRRTSLDLPGAATVTAGLAVAIYGLGIGSIGWTVAGVGLLGAFALIEARSTSPLLPLSFLLAPSRAVALAAIAVTAAGMSAAHFILALYLQQVRGYSPAATSAMFLLPVVALLTAGPLVGRTRVRLGTQPLLVAGLLLAGAGCLLLTQVGHAWPGAAALQAALLAFSLGAGVSFSAAMVLATTDTPHGRAGVAAAVANTAMEVGPPVGLAVLIPLASSYAASQHHLPSAEATGKGYGFAFTLAAITFAVTAAVALAAHLKIGRRIGRKP</sequence>
<dbReference type="GO" id="GO:0005886">
    <property type="term" value="C:plasma membrane"/>
    <property type="evidence" value="ECO:0007669"/>
    <property type="project" value="UniProtKB-SubCell"/>
</dbReference>
<keyword evidence="4 7" id="KW-0812">Transmembrane</keyword>
<feature type="domain" description="Major facilitator superfamily (MFS) profile" evidence="8">
    <location>
        <begin position="17"/>
        <end position="466"/>
    </location>
</feature>
<feature type="transmembrane region" description="Helical" evidence="7">
    <location>
        <begin position="264"/>
        <end position="287"/>
    </location>
</feature>
<gene>
    <name evidence="9" type="ORF">SacmaDRAFT_4921</name>
</gene>
<organism evidence="9 10">
    <name type="scientific">Saccharomonospora marina XMU15</name>
    <dbReference type="NCBI Taxonomy" id="882083"/>
    <lineage>
        <taxon>Bacteria</taxon>
        <taxon>Bacillati</taxon>
        <taxon>Actinomycetota</taxon>
        <taxon>Actinomycetes</taxon>
        <taxon>Pseudonocardiales</taxon>
        <taxon>Pseudonocardiaceae</taxon>
        <taxon>Saccharomonospora</taxon>
    </lineage>
</organism>
<dbReference type="HOGENOM" id="CLU_000960_28_2_11"/>
<evidence type="ECO:0000313" key="9">
    <source>
        <dbReference type="EMBL" id="EHR53093.1"/>
    </source>
</evidence>
<comment type="subcellular location">
    <subcellularLocation>
        <location evidence="1">Cell membrane</location>
        <topology evidence="1">Multi-pass membrane protein</topology>
    </subcellularLocation>
</comment>
<dbReference type="Gene3D" id="1.20.1250.20">
    <property type="entry name" value="MFS general substrate transporter like domains"/>
    <property type="match status" value="1"/>
</dbReference>
<dbReference type="eggNOG" id="COG0477">
    <property type="taxonomic scope" value="Bacteria"/>
</dbReference>
<keyword evidence="2" id="KW-0813">Transport</keyword>
<feature type="transmembrane region" description="Helical" evidence="7">
    <location>
        <begin position="354"/>
        <end position="377"/>
    </location>
</feature>
<dbReference type="PROSITE" id="PS50850">
    <property type="entry name" value="MFS"/>
    <property type="match status" value="1"/>
</dbReference>
<keyword evidence="10" id="KW-1185">Reference proteome</keyword>
<evidence type="ECO:0000256" key="6">
    <source>
        <dbReference type="ARBA" id="ARBA00023136"/>
    </source>
</evidence>
<keyword evidence="3" id="KW-1003">Cell membrane</keyword>
<dbReference type="InterPro" id="IPR011701">
    <property type="entry name" value="MFS"/>
</dbReference>
<feature type="transmembrane region" description="Helical" evidence="7">
    <location>
        <begin position="143"/>
        <end position="166"/>
    </location>
</feature>
<evidence type="ECO:0000313" key="10">
    <source>
        <dbReference type="Proteomes" id="UP000004926"/>
    </source>
</evidence>
<feature type="transmembrane region" description="Helical" evidence="7">
    <location>
        <begin position="51"/>
        <end position="72"/>
    </location>
</feature>
<dbReference type="OrthoDB" id="4325372at2"/>
<dbReference type="SUPFAM" id="SSF103473">
    <property type="entry name" value="MFS general substrate transporter"/>
    <property type="match status" value="1"/>
</dbReference>
<dbReference type="STRING" id="882083.SacmaDRAFT_4921"/>
<dbReference type="InterPro" id="IPR020846">
    <property type="entry name" value="MFS_dom"/>
</dbReference>
<evidence type="ECO:0000256" key="3">
    <source>
        <dbReference type="ARBA" id="ARBA00022475"/>
    </source>
</evidence>
<feature type="transmembrane region" description="Helical" evidence="7">
    <location>
        <begin position="389"/>
        <end position="413"/>
    </location>
</feature>
<dbReference type="PANTHER" id="PTHR42718">
    <property type="entry name" value="MAJOR FACILITATOR SUPERFAMILY MULTIDRUG TRANSPORTER MFSC"/>
    <property type="match status" value="1"/>
</dbReference>
<reference evidence="9 10" key="1">
    <citation type="journal article" date="2012" name="Stand. Genomic Sci.">
        <title>Genome sequence of the ocean sediment bacterium Saccharomonospora marina type strain (XMU15(T)).</title>
        <authorList>
            <person name="Klenk H.P."/>
            <person name="Lu M."/>
            <person name="Lucas S."/>
            <person name="Lapidus A."/>
            <person name="Copeland A."/>
            <person name="Pitluck S."/>
            <person name="Goodwin L.A."/>
            <person name="Han C."/>
            <person name="Tapia R."/>
            <person name="Brambilla E.M."/>
            <person name="Potter G."/>
            <person name="Land M."/>
            <person name="Ivanova N."/>
            <person name="Rohde M."/>
            <person name="Goker M."/>
            <person name="Detter J.C."/>
            <person name="Li W.J."/>
            <person name="Kyrpides N.C."/>
            <person name="Woyke T."/>
        </authorList>
    </citation>
    <scope>NUCLEOTIDE SEQUENCE [LARGE SCALE GENOMIC DNA]</scope>
    <source>
        <strain evidence="9 10">XMU15</strain>
    </source>
</reference>
<dbReference type="GO" id="GO:0022857">
    <property type="term" value="F:transmembrane transporter activity"/>
    <property type="evidence" value="ECO:0007669"/>
    <property type="project" value="InterPro"/>
</dbReference>
<protein>
    <submittedName>
        <fullName evidence="9">Sugar phosphate permease</fullName>
    </submittedName>
</protein>
<feature type="transmembrane region" description="Helical" evidence="7">
    <location>
        <begin position="433"/>
        <end position="456"/>
    </location>
</feature>
<evidence type="ECO:0000259" key="8">
    <source>
        <dbReference type="PROSITE" id="PS50850"/>
    </source>
</evidence>
<name>H5X134_9PSEU</name>
<dbReference type="AlphaFoldDB" id="H5X134"/>
<feature type="transmembrane region" description="Helical" evidence="7">
    <location>
        <begin position="84"/>
        <end position="108"/>
    </location>
</feature>
<evidence type="ECO:0000256" key="7">
    <source>
        <dbReference type="SAM" id="Phobius"/>
    </source>
</evidence>
<dbReference type="PANTHER" id="PTHR42718:SF46">
    <property type="entry name" value="BLR6921 PROTEIN"/>
    <property type="match status" value="1"/>
</dbReference>
<dbReference type="Gene3D" id="1.20.1720.10">
    <property type="entry name" value="Multidrug resistance protein D"/>
    <property type="match status" value="1"/>
</dbReference>
<feature type="transmembrane region" description="Helical" evidence="7">
    <location>
        <begin position="16"/>
        <end position="39"/>
    </location>
</feature>
<dbReference type="EMBL" id="CM001439">
    <property type="protein sequence ID" value="EHR53093.1"/>
    <property type="molecule type" value="Genomic_DNA"/>
</dbReference>
<evidence type="ECO:0000256" key="1">
    <source>
        <dbReference type="ARBA" id="ARBA00004651"/>
    </source>
</evidence>
<feature type="transmembrane region" description="Helical" evidence="7">
    <location>
        <begin position="172"/>
        <end position="191"/>
    </location>
</feature>
<evidence type="ECO:0000256" key="4">
    <source>
        <dbReference type="ARBA" id="ARBA00022692"/>
    </source>
</evidence>
<feature type="transmembrane region" description="Helical" evidence="7">
    <location>
        <begin position="203"/>
        <end position="220"/>
    </location>
</feature>
<dbReference type="Proteomes" id="UP000004926">
    <property type="component" value="Chromosome"/>
</dbReference>
<proteinExistence type="predicted"/>